<dbReference type="AlphaFoldDB" id="A0A4Y2E1H1"/>
<proteinExistence type="predicted"/>
<accession>A0A4Y2E1H1</accession>
<comment type="caution">
    <text evidence="1">The sequence shown here is derived from an EMBL/GenBank/DDBJ whole genome shotgun (WGS) entry which is preliminary data.</text>
</comment>
<evidence type="ECO:0000313" key="2">
    <source>
        <dbReference type="Proteomes" id="UP000499080"/>
    </source>
</evidence>
<name>A0A4Y2E1H1_ARAVE</name>
<sequence>MQKLRIRGETAWIVLESPSRDMLKLNISKFKSVTTKRELLSAIASIFDPLGILSPTIRLKIILQVLWKDNVSWDDPIPNTILNSWEEFTSQA</sequence>
<dbReference type="Proteomes" id="UP000499080">
    <property type="component" value="Unassembled WGS sequence"/>
</dbReference>
<protein>
    <submittedName>
        <fullName evidence="1">Uncharacterized protein</fullName>
    </submittedName>
</protein>
<dbReference type="Pfam" id="PF05380">
    <property type="entry name" value="Peptidase_A17"/>
    <property type="match status" value="1"/>
</dbReference>
<organism evidence="1 2">
    <name type="scientific">Araneus ventricosus</name>
    <name type="common">Orbweaver spider</name>
    <name type="synonym">Epeira ventricosa</name>
    <dbReference type="NCBI Taxonomy" id="182803"/>
    <lineage>
        <taxon>Eukaryota</taxon>
        <taxon>Metazoa</taxon>
        <taxon>Ecdysozoa</taxon>
        <taxon>Arthropoda</taxon>
        <taxon>Chelicerata</taxon>
        <taxon>Arachnida</taxon>
        <taxon>Araneae</taxon>
        <taxon>Araneomorphae</taxon>
        <taxon>Entelegynae</taxon>
        <taxon>Araneoidea</taxon>
        <taxon>Araneidae</taxon>
        <taxon>Araneus</taxon>
    </lineage>
</organism>
<dbReference type="EMBL" id="BGPR01000475">
    <property type="protein sequence ID" value="GBM22159.1"/>
    <property type="molecule type" value="Genomic_DNA"/>
</dbReference>
<gene>
    <name evidence="1" type="ORF">AVEN_190817_1</name>
</gene>
<reference evidence="1 2" key="1">
    <citation type="journal article" date="2019" name="Sci. Rep.">
        <title>Orb-weaving spider Araneus ventricosus genome elucidates the spidroin gene catalogue.</title>
        <authorList>
            <person name="Kono N."/>
            <person name="Nakamura H."/>
            <person name="Ohtoshi R."/>
            <person name="Moran D.A.P."/>
            <person name="Shinohara A."/>
            <person name="Yoshida Y."/>
            <person name="Fujiwara M."/>
            <person name="Mori M."/>
            <person name="Tomita M."/>
            <person name="Arakawa K."/>
        </authorList>
    </citation>
    <scope>NUCLEOTIDE SEQUENCE [LARGE SCALE GENOMIC DNA]</scope>
</reference>
<evidence type="ECO:0000313" key="1">
    <source>
        <dbReference type="EMBL" id="GBM22159.1"/>
    </source>
</evidence>
<dbReference type="PANTHER" id="PTHR47331">
    <property type="entry name" value="PHD-TYPE DOMAIN-CONTAINING PROTEIN"/>
    <property type="match status" value="1"/>
</dbReference>
<dbReference type="InterPro" id="IPR008042">
    <property type="entry name" value="Retrotrans_Pao"/>
</dbReference>
<keyword evidence="2" id="KW-1185">Reference proteome</keyword>
<dbReference type="OrthoDB" id="6435661at2759"/>